<gene>
    <name evidence="2" type="ORF">TPA0910_25180</name>
</gene>
<evidence type="ECO:0000313" key="3">
    <source>
        <dbReference type="Proteomes" id="UP001054854"/>
    </source>
</evidence>
<dbReference type="EMBL" id="BNEK01000003">
    <property type="protein sequence ID" value="GHJ28085.1"/>
    <property type="molecule type" value="Genomic_DNA"/>
</dbReference>
<keyword evidence="3" id="KW-1185">Reference proteome</keyword>
<evidence type="ECO:0000313" key="2">
    <source>
        <dbReference type="EMBL" id="GHJ28085.1"/>
    </source>
</evidence>
<feature type="region of interest" description="Disordered" evidence="1">
    <location>
        <begin position="45"/>
        <end position="64"/>
    </location>
</feature>
<protein>
    <submittedName>
        <fullName evidence="2">Uncharacterized protein</fullName>
    </submittedName>
</protein>
<dbReference type="RefSeq" id="WP_236256872.1">
    <property type="nucleotide sequence ID" value="NZ_BNEK01000003.1"/>
</dbReference>
<reference evidence="2" key="1">
    <citation type="submission" date="2024-05" db="EMBL/GenBank/DDBJ databases">
        <title>Whole genome shotgun sequence of Streptomyces hygroscopicus NBRC 113678.</title>
        <authorList>
            <person name="Komaki H."/>
            <person name="Tamura T."/>
        </authorList>
    </citation>
    <scope>NUCLEOTIDE SEQUENCE</scope>
    <source>
        <strain evidence="2">N11-34</strain>
    </source>
</reference>
<dbReference type="Proteomes" id="UP001054854">
    <property type="component" value="Unassembled WGS sequence"/>
</dbReference>
<name>A0ABQ3TXL8_STRHY</name>
<evidence type="ECO:0000256" key="1">
    <source>
        <dbReference type="SAM" id="MobiDB-lite"/>
    </source>
</evidence>
<organism evidence="2 3">
    <name type="scientific">Streptomyces hygroscopicus</name>
    <dbReference type="NCBI Taxonomy" id="1912"/>
    <lineage>
        <taxon>Bacteria</taxon>
        <taxon>Bacillati</taxon>
        <taxon>Actinomycetota</taxon>
        <taxon>Actinomycetes</taxon>
        <taxon>Kitasatosporales</taxon>
        <taxon>Streptomycetaceae</taxon>
        <taxon>Streptomyces</taxon>
        <taxon>Streptomyces violaceusniger group</taxon>
    </lineage>
</organism>
<comment type="caution">
    <text evidence="2">The sequence shown here is derived from an EMBL/GenBank/DDBJ whole genome shotgun (WGS) entry which is preliminary data.</text>
</comment>
<accession>A0ABQ3TXL8</accession>
<proteinExistence type="predicted"/>
<sequence length="247" mass="27819">MTTIEEIIRRIRDEMDVELRERARRALAERPRDWLVDQLLDRVLPPSDLPPPRPPADAAERRETRAERIERIERIERVERIRGWGLDAQSLAGFVGRYRRLSRERLEAEGLLVDPPPKGSELIGPAHRSAGAEELLREAKDLLYALLFADEEAGVHLDRVERALLTVTVPRAKAHTIGFLPRTAVAPEDGERAPHAPDTLLQVEYGEIPEELVGNGIAACLRLINNLEINEPVLYARMEHAGSGALE</sequence>